<dbReference type="AlphaFoldDB" id="A0A8S1IYN8"/>
<evidence type="ECO:0008006" key="3">
    <source>
        <dbReference type="Google" id="ProtNLM"/>
    </source>
</evidence>
<feature type="non-terminal residue" evidence="1">
    <location>
        <position position="1"/>
    </location>
</feature>
<dbReference type="GO" id="GO:0020037">
    <property type="term" value="F:heme binding"/>
    <property type="evidence" value="ECO:0007669"/>
    <property type="project" value="InterPro"/>
</dbReference>
<dbReference type="GO" id="GO:0005506">
    <property type="term" value="F:iron ion binding"/>
    <property type="evidence" value="ECO:0007669"/>
    <property type="project" value="InterPro"/>
</dbReference>
<dbReference type="Gene3D" id="1.10.630.10">
    <property type="entry name" value="Cytochrome P450"/>
    <property type="match status" value="1"/>
</dbReference>
<organism evidence="1 2">
    <name type="scientific">Ostreobium quekettii</name>
    <dbReference type="NCBI Taxonomy" id="121088"/>
    <lineage>
        <taxon>Eukaryota</taxon>
        <taxon>Viridiplantae</taxon>
        <taxon>Chlorophyta</taxon>
        <taxon>core chlorophytes</taxon>
        <taxon>Ulvophyceae</taxon>
        <taxon>TCBD clade</taxon>
        <taxon>Bryopsidales</taxon>
        <taxon>Ostreobineae</taxon>
        <taxon>Ostreobiaceae</taxon>
        <taxon>Ostreobium</taxon>
    </lineage>
</organism>
<dbReference type="OrthoDB" id="548633at2759"/>
<dbReference type="GO" id="GO:0004497">
    <property type="term" value="F:monooxygenase activity"/>
    <property type="evidence" value="ECO:0007669"/>
    <property type="project" value="InterPro"/>
</dbReference>
<gene>
    <name evidence="1" type="ORF">OSTQU699_LOCUS4285</name>
</gene>
<sequence>MAFGVLKLIAAFAALALVLRRILRNLWLRQKYDLHRIPGPPGYPLLGNLPQVLTWDKPQIHLKVLEWVKAYGKVIKINLPPAGYTVYITDPACIQANITGHGIHGMSKPSRYGLFQK</sequence>
<keyword evidence="2" id="KW-1185">Reference proteome</keyword>
<dbReference type="GO" id="GO:0016705">
    <property type="term" value="F:oxidoreductase activity, acting on paired donors, with incorporation or reduction of molecular oxygen"/>
    <property type="evidence" value="ECO:0007669"/>
    <property type="project" value="InterPro"/>
</dbReference>
<proteinExistence type="predicted"/>
<evidence type="ECO:0000313" key="2">
    <source>
        <dbReference type="Proteomes" id="UP000708148"/>
    </source>
</evidence>
<dbReference type="InterPro" id="IPR036396">
    <property type="entry name" value="Cyt_P450_sf"/>
</dbReference>
<accession>A0A8S1IYN8</accession>
<evidence type="ECO:0000313" key="1">
    <source>
        <dbReference type="EMBL" id="CAD7698926.1"/>
    </source>
</evidence>
<dbReference type="EMBL" id="CAJHUC010000922">
    <property type="protein sequence ID" value="CAD7698926.1"/>
    <property type="molecule type" value="Genomic_DNA"/>
</dbReference>
<dbReference type="Proteomes" id="UP000708148">
    <property type="component" value="Unassembled WGS sequence"/>
</dbReference>
<protein>
    <recommendedName>
        <fullName evidence="3">Cytochrome P450</fullName>
    </recommendedName>
</protein>
<reference evidence="1" key="1">
    <citation type="submission" date="2020-12" db="EMBL/GenBank/DDBJ databases">
        <authorList>
            <person name="Iha C."/>
        </authorList>
    </citation>
    <scope>NUCLEOTIDE SEQUENCE</scope>
</reference>
<name>A0A8S1IYN8_9CHLO</name>
<dbReference type="SUPFAM" id="SSF48264">
    <property type="entry name" value="Cytochrome P450"/>
    <property type="match status" value="1"/>
</dbReference>
<comment type="caution">
    <text evidence="1">The sequence shown here is derived from an EMBL/GenBank/DDBJ whole genome shotgun (WGS) entry which is preliminary data.</text>
</comment>